<evidence type="ECO:0000313" key="3">
    <source>
        <dbReference type="EMBL" id="ABG57792.1"/>
    </source>
</evidence>
<sequence length="75" mass="8259">MIMSLTKEHFLKTIGKKIKTLREAKGLSQYALSDESGISRSQIVRLENGDLNCTLATLLVLAETLGVEPKDLLDV</sequence>
<dbReference type="GO" id="GO:0003700">
    <property type="term" value="F:DNA-binding transcription factor activity"/>
    <property type="evidence" value="ECO:0007669"/>
    <property type="project" value="TreeGrafter"/>
</dbReference>
<dbReference type="EMBL" id="CP000383">
    <property type="protein sequence ID" value="ABG57792.1"/>
    <property type="molecule type" value="Genomic_DNA"/>
</dbReference>
<dbReference type="PANTHER" id="PTHR46797:SF1">
    <property type="entry name" value="METHYLPHOSPHONATE SYNTHASE"/>
    <property type="match status" value="1"/>
</dbReference>
<dbReference type="Pfam" id="PF01381">
    <property type="entry name" value="HTH_3"/>
    <property type="match status" value="1"/>
</dbReference>
<dbReference type="PANTHER" id="PTHR46797">
    <property type="entry name" value="HTH-TYPE TRANSCRIPTIONAL REGULATOR"/>
    <property type="match status" value="1"/>
</dbReference>
<name>A0A6N4SND1_CYTH3</name>
<dbReference type="GO" id="GO:0003677">
    <property type="term" value="F:DNA binding"/>
    <property type="evidence" value="ECO:0007669"/>
    <property type="project" value="UniProtKB-KW"/>
</dbReference>
<dbReference type="Proteomes" id="UP000001822">
    <property type="component" value="Chromosome"/>
</dbReference>
<gene>
    <name evidence="3" type="ordered locus">CHU_0504</name>
</gene>
<dbReference type="GO" id="GO:0005829">
    <property type="term" value="C:cytosol"/>
    <property type="evidence" value="ECO:0007669"/>
    <property type="project" value="TreeGrafter"/>
</dbReference>
<dbReference type="AlphaFoldDB" id="A0A6N4SND1"/>
<dbReference type="InterPro" id="IPR050807">
    <property type="entry name" value="TransReg_Diox_bact_type"/>
</dbReference>
<evidence type="ECO:0000256" key="1">
    <source>
        <dbReference type="ARBA" id="ARBA00023125"/>
    </source>
</evidence>
<keyword evidence="1" id="KW-0238">DNA-binding</keyword>
<feature type="domain" description="HTH cro/C1-type" evidence="2">
    <location>
        <begin position="18"/>
        <end position="72"/>
    </location>
</feature>
<dbReference type="CDD" id="cd00093">
    <property type="entry name" value="HTH_XRE"/>
    <property type="match status" value="1"/>
</dbReference>
<reference evidence="3 4" key="1">
    <citation type="journal article" date="2007" name="Appl. Environ. Microbiol.">
        <title>Genome sequence of the cellulolytic gliding bacterium Cytophaga hutchinsonii.</title>
        <authorList>
            <person name="Xie G."/>
            <person name="Bruce D.C."/>
            <person name="Challacombe J.F."/>
            <person name="Chertkov O."/>
            <person name="Detter J.C."/>
            <person name="Gilna P."/>
            <person name="Han C.S."/>
            <person name="Lucas S."/>
            <person name="Misra M."/>
            <person name="Myers G.L."/>
            <person name="Richardson P."/>
            <person name="Tapia R."/>
            <person name="Thayer N."/>
            <person name="Thompson L.S."/>
            <person name="Brettin T.S."/>
            <person name="Henrissat B."/>
            <person name="Wilson D.B."/>
            <person name="McBride M.J."/>
        </authorList>
    </citation>
    <scope>NUCLEOTIDE SEQUENCE [LARGE SCALE GENOMIC DNA]</scope>
    <source>
        <strain evidence="4">ATCC 33406 / DSM 1761 / CIP 103989 / NBRC 15051 / NCIMB 9469 / D465</strain>
    </source>
</reference>
<proteinExistence type="predicted"/>
<organism evidence="3 4">
    <name type="scientific">Cytophaga hutchinsonii (strain ATCC 33406 / DSM 1761 / CIP 103989 / NBRC 15051 / NCIMB 9469 / D465)</name>
    <dbReference type="NCBI Taxonomy" id="269798"/>
    <lineage>
        <taxon>Bacteria</taxon>
        <taxon>Pseudomonadati</taxon>
        <taxon>Bacteroidota</taxon>
        <taxon>Cytophagia</taxon>
        <taxon>Cytophagales</taxon>
        <taxon>Cytophagaceae</taxon>
        <taxon>Cytophaga</taxon>
    </lineage>
</organism>
<accession>A0A6N4SND1</accession>
<evidence type="ECO:0000259" key="2">
    <source>
        <dbReference type="PROSITE" id="PS50943"/>
    </source>
</evidence>
<dbReference type="SUPFAM" id="SSF47413">
    <property type="entry name" value="lambda repressor-like DNA-binding domains"/>
    <property type="match status" value="1"/>
</dbReference>
<dbReference type="KEGG" id="chu:CHU_0504"/>
<protein>
    <submittedName>
        <fullName evidence="3">Transcriptional regulator</fullName>
    </submittedName>
</protein>
<keyword evidence="4" id="KW-1185">Reference proteome</keyword>
<dbReference type="SMART" id="SM00530">
    <property type="entry name" value="HTH_XRE"/>
    <property type="match status" value="1"/>
</dbReference>
<evidence type="ECO:0000313" key="4">
    <source>
        <dbReference type="Proteomes" id="UP000001822"/>
    </source>
</evidence>
<dbReference type="PROSITE" id="PS50943">
    <property type="entry name" value="HTH_CROC1"/>
    <property type="match status" value="1"/>
</dbReference>
<dbReference type="Gene3D" id="1.10.260.40">
    <property type="entry name" value="lambda repressor-like DNA-binding domains"/>
    <property type="match status" value="1"/>
</dbReference>
<dbReference type="InterPro" id="IPR010982">
    <property type="entry name" value="Lambda_DNA-bd_dom_sf"/>
</dbReference>
<dbReference type="InterPro" id="IPR001387">
    <property type="entry name" value="Cro/C1-type_HTH"/>
</dbReference>